<evidence type="ECO:0000256" key="1">
    <source>
        <dbReference type="SAM" id="MobiDB-lite"/>
    </source>
</evidence>
<feature type="region of interest" description="Disordered" evidence="1">
    <location>
        <begin position="55"/>
        <end position="77"/>
    </location>
</feature>
<name>A0A075WFF6_ARCFL</name>
<dbReference type="AlphaFoldDB" id="A0A075WFF6"/>
<dbReference type="Proteomes" id="UP000028501">
    <property type="component" value="Chromosome"/>
</dbReference>
<evidence type="ECO:0000313" key="2">
    <source>
        <dbReference type="EMBL" id="AIG99105.1"/>
    </source>
</evidence>
<dbReference type="KEGG" id="afg:AFULGI_00023880"/>
<reference evidence="2 3" key="1">
    <citation type="submission" date="2013-07" db="EMBL/GenBank/DDBJ databases">
        <title>Genome of Archaeoglobus fulgidus.</title>
        <authorList>
            <person name="Fiebig A."/>
            <person name="Birkeland N.-K."/>
        </authorList>
    </citation>
    <scope>NUCLEOTIDE SEQUENCE [LARGE SCALE GENOMIC DNA]</scope>
    <source>
        <strain evidence="2 3">DSM 8774</strain>
    </source>
</reference>
<accession>A0A075WFF6</accession>
<proteinExistence type="predicted"/>
<dbReference type="GeneID" id="24795867"/>
<gene>
    <name evidence="2" type="ORF">AFULGI_00023880</name>
</gene>
<sequence>MRVLATVTLAMLLCFSSINLAEAKTYVENFHKVGGVDVSTSSPFPKGWKNSDNLWANDDSAWESPPNNHAAGEGSEYTQSDIDAVEALDGVYSRSSTTADDTLIGDDAEYAVQEFMFSVAKDAVNLEINAYVTDEDDGIQAYIWNFATASWELYADYSNTNIGWMWINFSTDSPSDYISNSGEVYVLFQSQAYAGFWGSDTAHVDVDYIEAVADVPDAAVKTVCVDVIPGTLSGISRDWDGIFDDDTVSVQVEVTSGGSPVPNYPVFLKGEWEGGYGTFGGSFSNSNGRATVSGTPISGGVTDKWRVTFKAALSDAMVNGFAYQAGVCGEKRLAEDVAVTPGSYDITLIGRYWDAGGGDWVRVRWIVEPNDVDPVVVNGYSIPAAQHFHHWDLLIWKMGVVDPNNDDNGQTEGVNGNTNDVDAATQPACIGPDGGAYCGNYICQDDGKCCYLDGEGAHDCGNHLSGYRFGPFIQFNAPDHVLGVIIERTIEMCTQYSTIPDIMQQPYSSHEGPGALPCTVHLLSLDYTLDTVGSEEAFRYGYEIIGVINIFDPDPHSGLGLPGFIGLAADNEHVVGLILGHRYGIHPFVALVTSMPSGSYPQDTDVSGWQNFYPTWIYYLLKNLAYNIKVMAEELVNWNKRYPEPDNLQNPTNEDNIIFANIAFNKFILDFLPYLKETLWIMEVCRNNTINTFIIATFTQMYDTARISEYIVGNGTLRAEFEDFVENLLTELGNILGPPDGNTGMNYLLKFRIHIPYSERESFNYELMKVLDQIVSLGIKIIRNLPGMESPQEYPWWGYGNLISNS</sequence>
<dbReference type="HOGENOM" id="CLU_374545_0_0_2"/>
<protein>
    <submittedName>
        <fullName evidence="2">Uncharacterized protein</fullName>
    </submittedName>
</protein>
<evidence type="ECO:0000313" key="3">
    <source>
        <dbReference type="Proteomes" id="UP000028501"/>
    </source>
</evidence>
<dbReference type="RefSeq" id="WP_048096249.1">
    <property type="nucleotide sequence ID" value="NZ_CP006577.1"/>
</dbReference>
<dbReference type="EMBL" id="CP006577">
    <property type="protein sequence ID" value="AIG99105.1"/>
    <property type="molecule type" value="Genomic_DNA"/>
</dbReference>
<organism evidence="2 3">
    <name type="scientific">Archaeoglobus fulgidus DSM 8774</name>
    <dbReference type="NCBI Taxonomy" id="1344584"/>
    <lineage>
        <taxon>Archaea</taxon>
        <taxon>Methanobacteriati</taxon>
        <taxon>Methanobacteriota</taxon>
        <taxon>Archaeoglobi</taxon>
        <taxon>Archaeoglobales</taxon>
        <taxon>Archaeoglobaceae</taxon>
        <taxon>Archaeoglobus</taxon>
    </lineage>
</organism>